<dbReference type="SUPFAM" id="SSF52833">
    <property type="entry name" value="Thioredoxin-like"/>
    <property type="match status" value="1"/>
</dbReference>
<name>A0A1F6LHL1_9BACT</name>
<dbReference type="EMBL" id="MFPS01000008">
    <property type="protein sequence ID" value="OGH58887.1"/>
    <property type="molecule type" value="Genomic_DNA"/>
</dbReference>
<keyword evidence="1" id="KW-1133">Transmembrane helix</keyword>
<dbReference type="InterPro" id="IPR036249">
    <property type="entry name" value="Thioredoxin-like_sf"/>
</dbReference>
<keyword evidence="1" id="KW-0812">Transmembrane</keyword>
<dbReference type="Gene3D" id="3.40.30.10">
    <property type="entry name" value="Glutaredoxin"/>
    <property type="match status" value="1"/>
</dbReference>
<dbReference type="AlphaFoldDB" id="A0A1F6LHL1"/>
<organism evidence="3 4">
    <name type="scientific">Candidatus Magasanikbacteria bacterium RIFCSPHIGHO2_01_FULL_33_34</name>
    <dbReference type="NCBI Taxonomy" id="1798671"/>
    <lineage>
        <taxon>Bacteria</taxon>
        <taxon>Candidatus Magasanikiibacteriota</taxon>
    </lineage>
</organism>
<evidence type="ECO:0000313" key="4">
    <source>
        <dbReference type="Proteomes" id="UP000177067"/>
    </source>
</evidence>
<feature type="domain" description="Thioredoxin" evidence="2">
    <location>
        <begin position="61"/>
        <end position="199"/>
    </location>
</feature>
<evidence type="ECO:0000256" key="1">
    <source>
        <dbReference type="SAM" id="Phobius"/>
    </source>
</evidence>
<comment type="caution">
    <text evidence="3">The sequence shown here is derived from an EMBL/GenBank/DDBJ whole genome shotgun (WGS) entry which is preliminary data.</text>
</comment>
<dbReference type="InterPro" id="IPR013766">
    <property type="entry name" value="Thioredoxin_domain"/>
</dbReference>
<protein>
    <recommendedName>
        <fullName evidence="2">Thioredoxin domain-containing protein</fullName>
    </recommendedName>
</protein>
<reference evidence="3 4" key="1">
    <citation type="journal article" date="2016" name="Nat. Commun.">
        <title>Thousands of microbial genomes shed light on interconnected biogeochemical processes in an aquifer system.</title>
        <authorList>
            <person name="Anantharaman K."/>
            <person name="Brown C.T."/>
            <person name="Hug L.A."/>
            <person name="Sharon I."/>
            <person name="Castelle C.J."/>
            <person name="Probst A.J."/>
            <person name="Thomas B.C."/>
            <person name="Singh A."/>
            <person name="Wilkins M.J."/>
            <person name="Karaoz U."/>
            <person name="Brodie E.L."/>
            <person name="Williams K.H."/>
            <person name="Hubbard S.S."/>
            <person name="Banfield J.F."/>
        </authorList>
    </citation>
    <scope>NUCLEOTIDE SEQUENCE [LARGE SCALE GENOMIC DNA]</scope>
</reference>
<dbReference type="Pfam" id="PF00085">
    <property type="entry name" value="Thioredoxin"/>
    <property type="match status" value="1"/>
</dbReference>
<dbReference type="PROSITE" id="PS51352">
    <property type="entry name" value="THIOREDOXIN_2"/>
    <property type="match status" value="1"/>
</dbReference>
<keyword evidence="1" id="KW-0472">Membrane</keyword>
<evidence type="ECO:0000259" key="2">
    <source>
        <dbReference type="PROSITE" id="PS51352"/>
    </source>
</evidence>
<accession>A0A1F6LHL1</accession>
<feature type="transmembrane region" description="Helical" evidence="1">
    <location>
        <begin position="7"/>
        <end position="30"/>
    </location>
</feature>
<gene>
    <name evidence="3" type="ORF">A2725_04020</name>
</gene>
<dbReference type="CDD" id="cd02947">
    <property type="entry name" value="TRX_family"/>
    <property type="match status" value="1"/>
</dbReference>
<proteinExistence type="predicted"/>
<dbReference type="Proteomes" id="UP000177067">
    <property type="component" value="Unassembled WGS sequence"/>
</dbReference>
<sequence length="199" mass="22645">MNNTNKGFSTLATIGMVVLVLIIVGSFYYASNSTNLVDKESISLNENKENVVVNDEDNTIIDIDSEMTEDKISDLFYSGKVLAGNSSKLIDFNKSDYEKAIASDKVVILYFYASWCPICQAEFPKMQQAFDSLSTDKVVGFRVNYNDSDTDDYEKNLARQFGVPYQHTKIFIKNGERVLKSPESWNKDKYIEEINKFIN</sequence>
<evidence type="ECO:0000313" key="3">
    <source>
        <dbReference type="EMBL" id="OGH58887.1"/>
    </source>
</evidence>